<evidence type="ECO:0000256" key="6">
    <source>
        <dbReference type="ARBA" id="ARBA00030030"/>
    </source>
</evidence>
<keyword evidence="3" id="KW-0456">Lyase</keyword>
<dbReference type="GO" id="GO:0034477">
    <property type="term" value="P:U6 snRNA 3'-end processing"/>
    <property type="evidence" value="ECO:0007669"/>
    <property type="project" value="InterPro"/>
</dbReference>
<dbReference type="OrthoDB" id="49151at2759"/>
<dbReference type="GO" id="GO:0000175">
    <property type="term" value="F:3'-5'-RNA exonuclease activity"/>
    <property type="evidence" value="ECO:0007669"/>
    <property type="project" value="TreeGrafter"/>
</dbReference>
<dbReference type="Proteomes" id="UP000007799">
    <property type="component" value="Unassembled WGS sequence"/>
</dbReference>
<keyword evidence="4" id="KW-0539">Nucleus</keyword>
<keyword evidence="1" id="KW-0540">Nuclease</keyword>
<dbReference type="Pfam" id="PF09749">
    <property type="entry name" value="HVSL"/>
    <property type="match status" value="1"/>
</dbReference>
<sequence length="234" mass="25644">MMQQSSSRGHGGVGDAASCVALQRVRQFPHVEGQWPTFACLRLHDGEEEEDVLEAAMEVAQCITDTMKVKAVPCEDVHVSLSRTFTLQLGEIDSFVSQVRQAVASVPAFYAPLGFRGYVMLNDDGSRAFFCVGLNQRVPAIDLLLDRIDECLAAFAKPAFYEARDIHVSLASWVIPPAQRNGQPPQLPPNLLDAIQGILQTHLDELVIPGDTVTVHSGNKTFRLPLLLRSKIPA</sequence>
<accession>F2U9G9</accession>
<dbReference type="GeneID" id="16074600"/>
<dbReference type="GO" id="GO:0005634">
    <property type="term" value="C:nucleus"/>
    <property type="evidence" value="ECO:0007669"/>
    <property type="project" value="TreeGrafter"/>
</dbReference>
<keyword evidence="2" id="KW-0378">Hydrolase</keyword>
<dbReference type="PANTHER" id="PTHR13522">
    <property type="entry name" value="U6 SNRNA PHOSPHODIESTERASE 1"/>
    <property type="match status" value="1"/>
</dbReference>
<gene>
    <name evidence="7" type="ORF">PTSG_04705</name>
</gene>
<evidence type="ECO:0000313" key="7">
    <source>
        <dbReference type="EMBL" id="EGD72996.1"/>
    </source>
</evidence>
<dbReference type="GO" id="GO:0016829">
    <property type="term" value="F:lyase activity"/>
    <property type="evidence" value="ECO:0007669"/>
    <property type="project" value="UniProtKB-KW"/>
</dbReference>
<dbReference type="EMBL" id="GL832965">
    <property type="protein sequence ID" value="EGD72996.1"/>
    <property type="molecule type" value="Genomic_DNA"/>
</dbReference>
<dbReference type="InParanoid" id="F2U9G9"/>
<dbReference type="OMA" id="EYETCAD"/>
<proteinExistence type="predicted"/>
<dbReference type="eggNOG" id="KOG3102">
    <property type="taxonomic scope" value="Eukaryota"/>
</dbReference>
<evidence type="ECO:0000256" key="4">
    <source>
        <dbReference type="ARBA" id="ARBA00023242"/>
    </source>
</evidence>
<dbReference type="FunCoup" id="F2U9G9">
    <property type="interactions" value="498"/>
</dbReference>
<organism evidence="8">
    <name type="scientific">Salpingoeca rosetta (strain ATCC 50818 / BSB-021)</name>
    <dbReference type="NCBI Taxonomy" id="946362"/>
    <lineage>
        <taxon>Eukaryota</taxon>
        <taxon>Choanoflagellata</taxon>
        <taxon>Craspedida</taxon>
        <taxon>Salpingoecidae</taxon>
        <taxon>Salpingoeca</taxon>
    </lineage>
</organism>
<dbReference type="KEGG" id="sre:PTSG_04705"/>
<evidence type="ECO:0000313" key="8">
    <source>
        <dbReference type="Proteomes" id="UP000007799"/>
    </source>
</evidence>
<evidence type="ECO:0000256" key="1">
    <source>
        <dbReference type="ARBA" id="ARBA00022722"/>
    </source>
</evidence>
<protein>
    <recommendedName>
        <fullName evidence="5">U6 snRNA phosphodiesterase 1</fullName>
    </recommendedName>
    <alternativeName>
        <fullName evidence="6">3'-5' RNA exonuclease USB1</fullName>
    </alternativeName>
</protein>
<dbReference type="InterPro" id="IPR027521">
    <property type="entry name" value="Usb1"/>
</dbReference>
<dbReference type="AlphaFoldDB" id="F2U9G9"/>
<evidence type="ECO:0000256" key="5">
    <source>
        <dbReference type="ARBA" id="ARBA00029543"/>
    </source>
</evidence>
<name>F2U9G9_SALR5</name>
<dbReference type="Gene3D" id="3.90.1140.10">
    <property type="entry name" value="Cyclic phosphodiesterase"/>
    <property type="match status" value="1"/>
</dbReference>
<dbReference type="PANTHER" id="PTHR13522:SF3">
    <property type="entry name" value="U6 SNRNA PHOSPHODIESTERASE 1"/>
    <property type="match status" value="1"/>
</dbReference>
<dbReference type="RefSeq" id="XP_004994027.1">
    <property type="nucleotide sequence ID" value="XM_004993970.1"/>
</dbReference>
<dbReference type="STRING" id="946362.F2U9G9"/>
<evidence type="ECO:0000256" key="3">
    <source>
        <dbReference type="ARBA" id="ARBA00023239"/>
    </source>
</evidence>
<keyword evidence="8" id="KW-1185">Reference proteome</keyword>
<reference evidence="7" key="1">
    <citation type="submission" date="2009-08" db="EMBL/GenBank/DDBJ databases">
        <title>Annotation of Salpingoeca rosetta.</title>
        <authorList>
            <consortium name="The Broad Institute Genome Sequencing Platform"/>
            <person name="Russ C."/>
            <person name="Cuomo C."/>
            <person name="Burger G."/>
            <person name="Gray M.W."/>
            <person name="Holland P.W.H."/>
            <person name="King N."/>
            <person name="Lang F.B.F."/>
            <person name="Roger A.J."/>
            <person name="Ruiz-Trillo I."/>
            <person name="Young S.K."/>
            <person name="Zeng Q."/>
            <person name="Gargeya S."/>
            <person name="Alvarado L."/>
            <person name="Berlin A."/>
            <person name="Chapman S.B."/>
            <person name="Chen Z."/>
            <person name="Freedman E."/>
            <person name="Gellesch M."/>
            <person name="Goldberg J."/>
            <person name="Griggs A."/>
            <person name="Gujja S."/>
            <person name="Heilman E."/>
            <person name="Heiman D."/>
            <person name="Howarth C."/>
            <person name="Mehta T."/>
            <person name="Neiman D."/>
            <person name="Pearson M."/>
            <person name="Roberts A."/>
            <person name="Saif S."/>
            <person name="Shea T."/>
            <person name="Shenoy N."/>
            <person name="Sisk P."/>
            <person name="Stolte C."/>
            <person name="Sykes S."/>
            <person name="White J."/>
            <person name="Yandava C."/>
            <person name="Haas B."/>
            <person name="Nusbaum C."/>
            <person name="Birren B."/>
        </authorList>
    </citation>
    <scope>NUCLEOTIDE SEQUENCE [LARGE SCALE GENOMIC DNA]</scope>
    <source>
        <strain evidence="7">ATCC 50818</strain>
    </source>
</reference>
<evidence type="ECO:0000256" key="2">
    <source>
        <dbReference type="ARBA" id="ARBA00022801"/>
    </source>
</evidence>